<dbReference type="InterPro" id="IPR050708">
    <property type="entry name" value="T6SS_VgrG/RHS"/>
</dbReference>
<organism evidence="2 3">
    <name type="scientific">Pseudarcicella hirudinis</name>
    <dbReference type="NCBI Taxonomy" id="1079859"/>
    <lineage>
        <taxon>Bacteria</taxon>
        <taxon>Pseudomonadati</taxon>
        <taxon>Bacteroidota</taxon>
        <taxon>Cytophagia</taxon>
        <taxon>Cytophagales</taxon>
        <taxon>Flectobacillaceae</taxon>
        <taxon>Pseudarcicella</taxon>
    </lineage>
</organism>
<feature type="domain" description="Bacterial EndoU nuclease" evidence="1">
    <location>
        <begin position="252"/>
        <end position="325"/>
    </location>
</feature>
<name>A0A1I5Z4J6_9BACT</name>
<accession>A0A1I5Z4J6</accession>
<dbReference type="InterPro" id="IPR022385">
    <property type="entry name" value="Rhs_assc_core"/>
</dbReference>
<dbReference type="RefSeq" id="WP_177219513.1">
    <property type="nucleotide sequence ID" value="NZ_FOXH01000030.1"/>
</dbReference>
<evidence type="ECO:0000313" key="2">
    <source>
        <dbReference type="EMBL" id="SFQ51378.1"/>
    </source>
</evidence>
<proteinExistence type="predicted"/>
<dbReference type="Proteomes" id="UP000199306">
    <property type="component" value="Unassembled WGS sequence"/>
</dbReference>
<dbReference type="PANTHER" id="PTHR32305">
    <property type="match status" value="1"/>
</dbReference>
<dbReference type="AlphaFoldDB" id="A0A1I5Z4J6"/>
<sequence>IKGPGSNDRLYNGKESDSETSWLDYGARQYDNSLGRWMVVDPLAESQESWSPYHYAYNNPVGYVDLYGLAPSQGADDLSNEQWIKSSNPGNRGSEALGGSPYLEKYYRTLNKIEGRASNLRNYKYPKGEWDFYAPGREGTDEHFRIYGFDNRTHIYYDSWFHAKISFAEQHAYNMYIDGKGIEPVNIEFDLISLGIGVRSFGLGLMESATAEGGYINLASSGRTAHILAGDATGGGHAWFGSLKSFANGLTGSKSMFPATWSNSKIMHAVSDVVVNNQWIQQTGKAGAMFTKSGQPVRFVVEGTYQGTRMRVITTHTDIITAFPIK</sequence>
<dbReference type="PANTHER" id="PTHR32305:SF15">
    <property type="entry name" value="PROTEIN RHSA-RELATED"/>
    <property type="match status" value="1"/>
</dbReference>
<evidence type="ECO:0000313" key="3">
    <source>
        <dbReference type="Proteomes" id="UP000199306"/>
    </source>
</evidence>
<dbReference type="EMBL" id="FOXH01000030">
    <property type="protein sequence ID" value="SFQ51378.1"/>
    <property type="molecule type" value="Genomic_DNA"/>
</dbReference>
<keyword evidence="3" id="KW-1185">Reference proteome</keyword>
<dbReference type="NCBIfam" id="TIGR03696">
    <property type="entry name" value="Rhs_assc_core"/>
    <property type="match status" value="1"/>
</dbReference>
<dbReference type="InterPro" id="IPR029501">
    <property type="entry name" value="EndoU_bac"/>
</dbReference>
<dbReference type="STRING" id="1079859.SAMN04515674_1304"/>
<dbReference type="Gene3D" id="2.180.10.10">
    <property type="entry name" value="RHS repeat-associated core"/>
    <property type="match status" value="1"/>
</dbReference>
<protein>
    <submittedName>
        <fullName evidence="2">RHS repeat-associated core domain-containing protein</fullName>
    </submittedName>
</protein>
<dbReference type="Pfam" id="PF14436">
    <property type="entry name" value="EndoU_bacteria"/>
    <property type="match status" value="1"/>
</dbReference>
<dbReference type="GO" id="GO:0004519">
    <property type="term" value="F:endonuclease activity"/>
    <property type="evidence" value="ECO:0007669"/>
    <property type="project" value="InterPro"/>
</dbReference>
<gene>
    <name evidence="2" type="ORF">SAMN04515674_1304</name>
</gene>
<evidence type="ECO:0000259" key="1">
    <source>
        <dbReference type="Pfam" id="PF14436"/>
    </source>
</evidence>
<feature type="non-terminal residue" evidence="2">
    <location>
        <position position="1"/>
    </location>
</feature>
<reference evidence="2 3" key="1">
    <citation type="submission" date="2016-10" db="EMBL/GenBank/DDBJ databases">
        <authorList>
            <person name="de Groot N.N."/>
        </authorList>
    </citation>
    <scope>NUCLEOTIDE SEQUENCE [LARGE SCALE GENOMIC DNA]</scope>
    <source>
        <strain evidence="3">E92,LMG 26720,CCM 7988</strain>
    </source>
</reference>